<keyword evidence="4" id="KW-1185">Reference proteome</keyword>
<feature type="repeat" description="PPR" evidence="1">
    <location>
        <begin position="723"/>
        <end position="757"/>
    </location>
</feature>
<protein>
    <recommendedName>
        <fullName evidence="5">Pentacotripeptide-repeat region of PRORP domain-containing protein</fullName>
    </recommendedName>
</protein>
<feature type="region of interest" description="Disordered" evidence="2">
    <location>
        <begin position="35"/>
        <end position="65"/>
    </location>
</feature>
<dbReference type="AlphaFoldDB" id="A0A084QNE8"/>
<dbReference type="PANTHER" id="PTHR47939:SF1">
    <property type="entry name" value="OS04G0684500 PROTEIN"/>
    <property type="match status" value="1"/>
</dbReference>
<dbReference type="InParanoid" id="A0A084QNE8"/>
<evidence type="ECO:0008006" key="5">
    <source>
        <dbReference type="Google" id="ProtNLM"/>
    </source>
</evidence>
<sequence length="821" mass="91478">MFAPRTVCLRCASRASSTAAHNLNHGAWFTSVAGQAEATASPQQAHRRQTRRHFTPRGSQSGPLKPAEEAAVALFNDVVGAKHATTAVPSSHLHLWEVTSAVQALVHKDIGAVEKLESFKTDILPHITDSASHLPKHLNVNVRNLFASIYQDMIDTGQLARGIELCEAFKTLGITSYNYNNGLVMNICHALLSEAESTVSRADVFNELLAMWKYISQLGRKLKPGEKSKLIVPEARDVVHDIKAGRTGHTVRKDLTTRIFAAVLLHLPFTGAKQLMPGLFATLAVLSDARLAPQAAREELAPLLNLVGIALDRVRMPEDYISSLYAADLSFPPAKVAQIQSYVADQWPQVLAMLSPEVEWRSKLGPVATPEGNTSKKLATFHRHLRLANRVRDIGGISSVWVEFKSYVRKSSTAMQQLRDDPELLDYWVFVWCGARRPNRLHETLEIMAEIGVQPSVKTYTSMMHGWKNCKDAEKIEALWNQLVHSGIHLDHIIWTERISGLIEGGKPQLGLRALGEMMENWKAAYQNDPETTVARPQIEVINAVISGIVKLDPKAAQEVLDWASREGIEPNIRTYNILLQQVLRRSSPFEVQSLLKSIKDHGLHPDAATFTILLEEVIGTMQDTSSAELVASVLDIFDDIKAAGLKANHETYGKMLYAVAGLRNSDAAIEAIQSRMRADNFSVTPQMITILVERASSRSPPDIAAIEALIQQHKLTSVTQGDQTLWERIMSAFAWGGNIERALEIFRELEQAGRPVTSLSCLKDLLHALVKAQKWEDAQHVVASVVRYKEASREDPDSRYWKHHFWYLARQHGLWTPNRA</sequence>
<dbReference type="PANTHER" id="PTHR47939">
    <property type="entry name" value="MEMBRANE-ASSOCIATED SALT-INDUCIBLE PROTEIN-LIKE"/>
    <property type="match status" value="1"/>
</dbReference>
<dbReference type="InterPro" id="IPR011990">
    <property type="entry name" value="TPR-like_helical_dom_sf"/>
</dbReference>
<dbReference type="Pfam" id="PF01535">
    <property type="entry name" value="PPR"/>
    <property type="match status" value="2"/>
</dbReference>
<proteinExistence type="predicted"/>
<dbReference type="InterPro" id="IPR002885">
    <property type="entry name" value="PPR_rpt"/>
</dbReference>
<evidence type="ECO:0000313" key="4">
    <source>
        <dbReference type="Proteomes" id="UP000028524"/>
    </source>
</evidence>
<evidence type="ECO:0000313" key="3">
    <source>
        <dbReference type="EMBL" id="KFA65483.1"/>
    </source>
</evidence>
<dbReference type="InterPro" id="IPR050667">
    <property type="entry name" value="PPR-containing_protein"/>
</dbReference>
<dbReference type="Pfam" id="PF13812">
    <property type="entry name" value="PPR_3"/>
    <property type="match status" value="1"/>
</dbReference>
<dbReference type="PROSITE" id="PS51375">
    <property type="entry name" value="PPR"/>
    <property type="match status" value="2"/>
</dbReference>
<accession>A0A084QNE8</accession>
<evidence type="ECO:0000256" key="1">
    <source>
        <dbReference type="PROSITE-ProRule" id="PRU00708"/>
    </source>
</evidence>
<dbReference type="HOGENOM" id="CLU_007681_0_0_1"/>
<dbReference type="OMA" id="TGMMHGW"/>
<dbReference type="Proteomes" id="UP000028524">
    <property type="component" value="Unassembled WGS sequence"/>
</dbReference>
<evidence type="ECO:0000256" key="2">
    <source>
        <dbReference type="SAM" id="MobiDB-lite"/>
    </source>
</evidence>
<dbReference type="OrthoDB" id="185373at2759"/>
<gene>
    <name evidence="3" type="ORF">S40285_00486</name>
</gene>
<dbReference type="STRING" id="1283841.A0A084QNE8"/>
<dbReference type="EMBL" id="KL660597">
    <property type="protein sequence ID" value="KFA65483.1"/>
    <property type="molecule type" value="Genomic_DNA"/>
</dbReference>
<reference evidence="3 4" key="1">
    <citation type="journal article" date="2014" name="BMC Genomics">
        <title>Comparative genome sequencing reveals chemotype-specific gene clusters in the toxigenic black mold Stachybotrys.</title>
        <authorList>
            <person name="Semeiks J."/>
            <person name="Borek D."/>
            <person name="Otwinowski Z."/>
            <person name="Grishin N.V."/>
        </authorList>
    </citation>
    <scope>NUCLEOTIDE SEQUENCE [LARGE SCALE GENOMIC DNA]</scope>
    <source>
        <strain evidence="3 4">IBT 40285</strain>
    </source>
</reference>
<organism evidence="3 4">
    <name type="scientific">Stachybotrys chlorohalonatus (strain IBT 40285)</name>
    <dbReference type="NCBI Taxonomy" id="1283841"/>
    <lineage>
        <taxon>Eukaryota</taxon>
        <taxon>Fungi</taxon>
        <taxon>Dikarya</taxon>
        <taxon>Ascomycota</taxon>
        <taxon>Pezizomycotina</taxon>
        <taxon>Sordariomycetes</taxon>
        <taxon>Hypocreomycetidae</taxon>
        <taxon>Hypocreales</taxon>
        <taxon>Stachybotryaceae</taxon>
        <taxon>Stachybotrys</taxon>
    </lineage>
</organism>
<feature type="repeat" description="PPR" evidence="1">
    <location>
        <begin position="456"/>
        <end position="490"/>
    </location>
</feature>
<name>A0A084QNE8_STAC4</name>
<dbReference type="Gene3D" id="1.25.40.10">
    <property type="entry name" value="Tetratricopeptide repeat domain"/>
    <property type="match status" value="3"/>
</dbReference>
<feature type="compositionally biased region" description="Basic residues" evidence="2">
    <location>
        <begin position="45"/>
        <end position="55"/>
    </location>
</feature>